<reference evidence="2" key="1">
    <citation type="journal article" date="2020" name="Stud. Mycol.">
        <title>101 Dothideomycetes genomes: a test case for predicting lifestyles and emergence of pathogens.</title>
        <authorList>
            <person name="Haridas S."/>
            <person name="Albert R."/>
            <person name="Binder M."/>
            <person name="Bloem J."/>
            <person name="Labutti K."/>
            <person name="Salamov A."/>
            <person name="Andreopoulos B."/>
            <person name="Baker S."/>
            <person name="Barry K."/>
            <person name="Bills G."/>
            <person name="Bluhm B."/>
            <person name="Cannon C."/>
            <person name="Castanera R."/>
            <person name="Culley D."/>
            <person name="Daum C."/>
            <person name="Ezra D."/>
            <person name="Gonzalez J."/>
            <person name="Henrissat B."/>
            <person name="Kuo A."/>
            <person name="Liang C."/>
            <person name="Lipzen A."/>
            <person name="Lutzoni F."/>
            <person name="Magnuson J."/>
            <person name="Mondo S."/>
            <person name="Nolan M."/>
            <person name="Ohm R."/>
            <person name="Pangilinan J."/>
            <person name="Park H.-J."/>
            <person name="Ramirez L."/>
            <person name="Alfaro M."/>
            <person name="Sun H."/>
            <person name="Tritt A."/>
            <person name="Yoshinaga Y."/>
            <person name="Zwiers L.-H."/>
            <person name="Turgeon B."/>
            <person name="Goodwin S."/>
            <person name="Spatafora J."/>
            <person name="Crous P."/>
            <person name="Grigoriev I."/>
        </authorList>
    </citation>
    <scope>NUCLEOTIDE SEQUENCE</scope>
    <source>
        <strain evidence="2">SCOH1-5</strain>
    </source>
</reference>
<accession>A0A6A6FWU0</accession>
<evidence type="ECO:0000256" key="1">
    <source>
        <dbReference type="SAM" id="MobiDB-lite"/>
    </source>
</evidence>
<feature type="region of interest" description="Disordered" evidence="1">
    <location>
        <begin position="43"/>
        <end position="65"/>
    </location>
</feature>
<evidence type="ECO:0000313" key="3">
    <source>
        <dbReference type="Proteomes" id="UP000799539"/>
    </source>
</evidence>
<sequence>MEVRHYMRGPASKAEADGLRSSIGTVQYSTLYKGIVAGCSGTLQRRGPPSSCQNILTSEARVQRS</sequence>
<keyword evidence="3" id="KW-1185">Reference proteome</keyword>
<dbReference type="EMBL" id="ML992662">
    <property type="protein sequence ID" value="KAF2217907.1"/>
    <property type="molecule type" value="Genomic_DNA"/>
</dbReference>
<gene>
    <name evidence="2" type="ORF">CERZMDRAFT_89639</name>
</gene>
<proteinExistence type="predicted"/>
<dbReference type="Proteomes" id="UP000799539">
    <property type="component" value="Unassembled WGS sequence"/>
</dbReference>
<evidence type="ECO:0000313" key="2">
    <source>
        <dbReference type="EMBL" id="KAF2217907.1"/>
    </source>
</evidence>
<protein>
    <submittedName>
        <fullName evidence="2">Uncharacterized protein</fullName>
    </submittedName>
</protein>
<organism evidence="2 3">
    <name type="scientific">Cercospora zeae-maydis SCOH1-5</name>
    <dbReference type="NCBI Taxonomy" id="717836"/>
    <lineage>
        <taxon>Eukaryota</taxon>
        <taxon>Fungi</taxon>
        <taxon>Dikarya</taxon>
        <taxon>Ascomycota</taxon>
        <taxon>Pezizomycotina</taxon>
        <taxon>Dothideomycetes</taxon>
        <taxon>Dothideomycetidae</taxon>
        <taxon>Mycosphaerellales</taxon>
        <taxon>Mycosphaerellaceae</taxon>
        <taxon>Cercospora</taxon>
    </lineage>
</organism>
<dbReference type="AlphaFoldDB" id="A0A6A6FWU0"/>
<name>A0A6A6FWU0_9PEZI</name>